<dbReference type="HOGENOM" id="CLU_815465_0_0_0"/>
<gene>
    <name evidence="2" type="ordered locus">Taci_1575</name>
</gene>
<dbReference type="STRING" id="525903.Taci_1575"/>
<dbReference type="Proteomes" id="UP000002030">
    <property type="component" value="Chromosome"/>
</dbReference>
<proteinExistence type="predicted"/>
<evidence type="ECO:0000259" key="1">
    <source>
        <dbReference type="PROSITE" id="PS51708"/>
    </source>
</evidence>
<dbReference type="OrthoDB" id="4146at2"/>
<protein>
    <submittedName>
        <fullName evidence="2">CHAD domain containing protein</fullName>
    </submittedName>
</protein>
<organism evidence="2 3">
    <name type="scientific">Thermanaerovibrio acidaminovorans (strain ATCC 49978 / DSM 6589 / Su883)</name>
    <name type="common">Selenomonas acidaminovorans</name>
    <dbReference type="NCBI Taxonomy" id="525903"/>
    <lineage>
        <taxon>Bacteria</taxon>
        <taxon>Thermotogati</taxon>
        <taxon>Synergistota</taxon>
        <taxon>Synergistia</taxon>
        <taxon>Synergistales</taxon>
        <taxon>Synergistaceae</taxon>
        <taxon>Thermanaerovibrio</taxon>
    </lineage>
</organism>
<dbReference type="Gene3D" id="1.40.20.10">
    <property type="entry name" value="CHAD domain"/>
    <property type="match status" value="1"/>
</dbReference>
<reference evidence="2 3" key="1">
    <citation type="journal article" date="2009" name="Stand. Genomic Sci.">
        <title>Complete genome sequence of Thermanaerovibrio acidaminovorans type strain (Su883).</title>
        <authorList>
            <person name="Chovatia M."/>
            <person name="Sikorski J."/>
            <person name="Schroder M."/>
            <person name="Lapidus A."/>
            <person name="Nolan M."/>
            <person name="Tice H."/>
            <person name="Glavina Del Rio T."/>
            <person name="Copeland A."/>
            <person name="Cheng J.F."/>
            <person name="Lucas S."/>
            <person name="Chen F."/>
            <person name="Bruce D."/>
            <person name="Goodwin L."/>
            <person name="Pitluck S."/>
            <person name="Ivanova N."/>
            <person name="Mavromatis K."/>
            <person name="Ovchinnikova G."/>
            <person name="Pati A."/>
            <person name="Chen A."/>
            <person name="Palaniappan K."/>
            <person name="Land M."/>
            <person name="Hauser L."/>
            <person name="Chang Y.J."/>
            <person name="Jeffries C.D."/>
            <person name="Chain P."/>
            <person name="Saunders E."/>
            <person name="Detter J.C."/>
            <person name="Brettin T."/>
            <person name="Rohde M."/>
            <person name="Goker M."/>
            <person name="Spring S."/>
            <person name="Bristow J."/>
            <person name="Markowitz V."/>
            <person name="Hugenholtz P."/>
            <person name="Kyrpides N.C."/>
            <person name="Klenk H.P."/>
            <person name="Eisen J.A."/>
        </authorList>
    </citation>
    <scope>NUCLEOTIDE SEQUENCE [LARGE SCALE GENOMIC DNA]</scope>
    <source>
        <strain evidence="3">ATCC 49978 / DSM 6589 / Su883</strain>
    </source>
</reference>
<keyword evidence="3" id="KW-1185">Reference proteome</keyword>
<sequence>MSLGLRFCAKTILDRLRAIRSEVPGVRSGEDIEHLHRMRVASRRARVALRMFGPPLGLPDERRSGLKGVTKELGRARDLDVQGEWLEAFCSGLDRRARPGAQRFLLRIRQRRQREQRRILQLLDWLEGPSGLAPLEEALAALALGPDGSVSASALMGASVMGLSLRVRDLGAYMDTQDHQGHHRMRIAVKSLRYALEICQPAAGDQVKPLLEGLKALQGALGREHDGLVWGQMADRYLEREREMTLSYFGHLRPLKRLVPGFRAVKDDRLRDAAEGLALAREIWDRMARDGFVDRIQDLASKMAGGGD</sequence>
<dbReference type="PANTHER" id="PTHR39339:SF1">
    <property type="entry name" value="CHAD DOMAIN-CONTAINING PROTEIN"/>
    <property type="match status" value="1"/>
</dbReference>
<evidence type="ECO:0000313" key="2">
    <source>
        <dbReference type="EMBL" id="ACZ19796.1"/>
    </source>
</evidence>
<feature type="domain" description="CHAD" evidence="1">
    <location>
        <begin position="1"/>
        <end position="289"/>
    </location>
</feature>
<evidence type="ECO:0000313" key="3">
    <source>
        <dbReference type="Proteomes" id="UP000002030"/>
    </source>
</evidence>
<dbReference type="SMART" id="SM00880">
    <property type="entry name" value="CHAD"/>
    <property type="match status" value="1"/>
</dbReference>
<dbReference type="PANTHER" id="PTHR39339">
    <property type="entry name" value="SLR1444 PROTEIN"/>
    <property type="match status" value="1"/>
</dbReference>
<dbReference type="InterPro" id="IPR007899">
    <property type="entry name" value="CHAD_dom"/>
</dbReference>
<dbReference type="Pfam" id="PF05235">
    <property type="entry name" value="CHAD"/>
    <property type="match status" value="1"/>
</dbReference>
<dbReference type="EnsemblBacteria" id="ACZ19796">
    <property type="protein sequence ID" value="ACZ19796"/>
    <property type="gene ID" value="Taci_1575"/>
</dbReference>
<dbReference type="EMBL" id="CP001818">
    <property type="protein sequence ID" value="ACZ19796.1"/>
    <property type="molecule type" value="Genomic_DNA"/>
</dbReference>
<dbReference type="RefSeq" id="WP_012870305.1">
    <property type="nucleotide sequence ID" value="NC_013522.1"/>
</dbReference>
<dbReference type="PROSITE" id="PS51708">
    <property type="entry name" value="CHAD"/>
    <property type="match status" value="1"/>
</dbReference>
<accession>D1B705</accession>
<dbReference type="AlphaFoldDB" id="D1B705"/>
<dbReference type="KEGG" id="tai:Taci_1575"/>
<dbReference type="InterPro" id="IPR038186">
    <property type="entry name" value="CHAD_dom_sf"/>
</dbReference>
<name>D1B705_THEAS</name>
<dbReference type="eggNOG" id="COG5607">
    <property type="taxonomic scope" value="Bacteria"/>
</dbReference>